<dbReference type="Proteomes" id="UP001241377">
    <property type="component" value="Unassembled WGS sequence"/>
</dbReference>
<name>A0ACC2UVN4_9TREE</name>
<gene>
    <name evidence="1" type="ORF">QFC19_009477</name>
</gene>
<evidence type="ECO:0000313" key="1">
    <source>
        <dbReference type="EMBL" id="KAJ9090735.1"/>
    </source>
</evidence>
<reference evidence="1" key="1">
    <citation type="submission" date="2023-04" db="EMBL/GenBank/DDBJ databases">
        <title>Draft Genome sequencing of Naganishia species isolated from polar environments using Oxford Nanopore Technology.</title>
        <authorList>
            <person name="Leo P."/>
            <person name="Venkateswaran K."/>
        </authorList>
    </citation>
    <scope>NUCLEOTIDE SEQUENCE</scope>
    <source>
        <strain evidence="1">MNA-CCFEE 5261</strain>
    </source>
</reference>
<organism evidence="1 2">
    <name type="scientific">Naganishia cerealis</name>
    <dbReference type="NCBI Taxonomy" id="610337"/>
    <lineage>
        <taxon>Eukaryota</taxon>
        <taxon>Fungi</taxon>
        <taxon>Dikarya</taxon>
        <taxon>Basidiomycota</taxon>
        <taxon>Agaricomycotina</taxon>
        <taxon>Tremellomycetes</taxon>
        <taxon>Filobasidiales</taxon>
        <taxon>Filobasidiaceae</taxon>
        <taxon>Naganishia</taxon>
    </lineage>
</organism>
<dbReference type="EMBL" id="JASBWR010000163">
    <property type="protein sequence ID" value="KAJ9090735.1"/>
    <property type="molecule type" value="Genomic_DNA"/>
</dbReference>
<proteinExistence type="predicted"/>
<accession>A0ACC2UVN4</accession>
<keyword evidence="2" id="KW-1185">Reference proteome</keyword>
<evidence type="ECO:0000313" key="2">
    <source>
        <dbReference type="Proteomes" id="UP001241377"/>
    </source>
</evidence>
<comment type="caution">
    <text evidence="1">The sequence shown here is derived from an EMBL/GenBank/DDBJ whole genome shotgun (WGS) entry which is preliminary data.</text>
</comment>
<sequence>MAPGRKGITPAQDDASLDPVLQSTADNDSEAGPSKRAKKPAGKTKTTKMTAERKEANRLAAERSRVRRAARANILEQTAKGLAEENLVLKERIRKLVAMGVGVDVGVDLVAVDSEVDRPHEMVPSQSGQHQRSIMPGINGLSVPLEPSAKGINDTTKARNRETSVIHREGNAPILQIQWSDHQMPPSDVTMQITSRTNNTSSLHQEMEGYFRQQMAQLKLLLHERREQFGSDHRSQAATSGDQNNEIDLSSQTQVEQINDRLLREIQILHDVVLRVKADRATAKTTNERLKAQVKAAEAQLLVREHFAKTEEAAALEINERRLETQKAFKDVKRHLGLLIGVSRFHSLRPNVLLSVISTPQHFNPSFVEPDLPEQEAFVVPAPYESAPLPEPQKRGRPPLAKPRTSSQSRLHRKISAAGSMTSPIAHSLHYGSGSTMIPAESSSSTTPLSASKSSRSKKRYEPSKVRYRLDADPDVIYIEEREIIQDEHGEQEIVHISKKPVYNPRPRSGAGRKPTMSRTNDVTPGAPGNESQDQDTEQDAMGYDDPPVVHDAIIVDPTLESTNVMERQALHEAAGVSS</sequence>
<protein>
    <submittedName>
        <fullName evidence="1">Uncharacterized protein</fullName>
    </submittedName>
</protein>